<dbReference type="OrthoDB" id="9803371at2"/>
<dbReference type="HAMAP" id="MF_00315">
    <property type="entry name" value="DXP_synth"/>
    <property type="match status" value="1"/>
</dbReference>
<evidence type="ECO:0000256" key="7">
    <source>
        <dbReference type="ARBA" id="ARBA00022977"/>
    </source>
</evidence>
<dbReference type="InterPro" id="IPR005475">
    <property type="entry name" value="Transketolase-like_Pyr-bd"/>
</dbReference>
<comment type="subunit">
    <text evidence="3 10">Homodimer.</text>
</comment>
<dbReference type="KEGG" id="ahe:Arch_0797"/>
<dbReference type="NCBIfam" id="TIGR00204">
    <property type="entry name" value="dxs"/>
    <property type="match status" value="1"/>
</dbReference>
<keyword evidence="9 10" id="KW-0414">Isoprene biosynthesis</keyword>
<evidence type="ECO:0000256" key="9">
    <source>
        <dbReference type="ARBA" id="ARBA00023229"/>
    </source>
</evidence>
<comment type="cofactor">
    <cofactor evidence="10">
        <name>Mg(2+)</name>
        <dbReference type="ChEBI" id="CHEBI:18420"/>
    </cofactor>
    <text evidence="10">Binds 1 Mg(2+) ion per subunit.</text>
</comment>
<dbReference type="SUPFAM" id="SSF52518">
    <property type="entry name" value="Thiamin diphosphate-binding fold (THDP-binding)"/>
    <property type="match status" value="2"/>
</dbReference>
<dbReference type="InterPro" id="IPR033248">
    <property type="entry name" value="Transketolase_C"/>
</dbReference>
<dbReference type="Gene3D" id="3.40.50.920">
    <property type="match status" value="1"/>
</dbReference>
<accession>D7BNM5</accession>
<feature type="binding site" evidence="10">
    <location>
        <position position="144"/>
    </location>
    <ligand>
        <name>Mg(2+)</name>
        <dbReference type="ChEBI" id="CHEBI:18420"/>
    </ligand>
</feature>
<dbReference type="HOGENOM" id="CLU_009227_1_4_11"/>
<dbReference type="STRING" id="644284.Arch_0797"/>
<evidence type="ECO:0000256" key="4">
    <source>
        <dbReference type="ARBA" id="ARBA00022679"/>
    </source>
</evidence>
<comment type="catalytic activity">
    <reaction evidence="10">
        <text>D-glyceraldehyde 3-phosphate + pyruvate + H(+) = 1-deoxy-D-xylulose 5-phosphate + CO2</text>
        <dbReference type="Rhea" id="RHEA:12605"/>
        <dbReference type="ChEBI" id="CHEBI:15361"/>
        <dbReference type="ChEBI" id="CHEBI:15378"/>
        <dbReference type="ChEBI" id="CHEBI:16526"/>
        <dbReference type="ChEBI" id="CHEBI:57792"/>
        <dbReference type="ChEBI" id="CHEBI:59776"/>
        <dbReference type="EC" id="2.2.1.7"/>
    </reaction>
</comment>
<evidence type="ECO:0000256" key="10">
    <source>
        <dbReference type="HAMAP-Rule" id="MF_00315"/>
    </source>
</evidence>
<dbReference type="CDD" id="cd07033">
    <property type="entry name" value="TPP_PYR_DXS_TK_like"/>
    <property type="match status" value="1"/>
</dbReference>
<feature type="binding site" evidence="10">
    <location>
        <position position="73"/>
    </location>
    <ligand>
        <name>thiamine diphosphate</name>
        <dbReference type="ChEBI" id="CHEBI:58937"/>
    </ligand>
</feature>
<gene>
    <name evidence="10" type="primary">dxs</name>
    <name evidence="12" type="ordered locus">Arch_0797</name>
</gene>
<keyword evidence="5 10" id="KW-0479">Metal-binding</keyword>
<dbReference type="GO" id="GO:0030976">
    <property type="term" value="F:thiamine pyrophosphate binding"/>
    <property type="evidence" value="ECO:0007669"/>
    <property type="project" value="UniProtKB-UniRule"/>
</dbReference>
<keyword evidence="13" id="KW-1185">Reference proteome</keyword>
<evidence type="ECO:0000256" key="8">
    <source>
        <dbReference type="ARBA" id="ARBA00023052"/>
    </source>
</evidence>
<evidence type="ECO:0000313" key="12">
    <source>
        <dbReference type="EMBL" id="ADH92524.1"/>
    </source>
</evidence>
<comment type="pathway">
    <text evidence="1 10">Metabolic intermediate biosynthesis; 1-deoxy-D-xylulose 5-phosphate biosynthesis; 1-deoxy-D-xylulose 5-phosphate from D-glyceraldehyde 3-phosphate and pyruvate: step 1/1.</text>
</comment>
<dbReference type="RefSeq" id="WP_013170020.1">
    <property type="nucleotide sequence ID" value="NC_014218.1"/>
</dbReference>
<protein>
    <recommendedName>
        <fullName evidence="10">1-deoxy-D-xylulose-5-phosphate synthase</fullName>
        <ecNumber evidence="10">2.2.1.7</ecNumber>
    </recommendedName>
    <alternativeName>
        <fullName evidence="10">1-deoxyxylulose-5-phosphate synthase</fullName>
        <shortName evidence="10">DXP synthase</shortName>
        <shortName evidence="10">DXPS</shortName>
    </alternativeName>
</protein>
<dbReference type="Pfam" id="PF02780">
    <property type="entry name" value="Transketolase_C"/>
    <property type="match status" value="1"/>
</dbReference>
<evidence type="ECO:0000256" key="3">
    <source>
        <dbReference type="ARBA" id="ARBA00011738"/>
    </source>
</evidence>
<dbReference type="InterPro" id="IPR049557">
    <property type="entry name" value="Transketolase_CS"/>
</dbReference>
<comment type="function">
    <text evidence="10">Catalyzes the acyloin condensation reaction between C atoms 2 and 3 of pyruvate and glyceraldehyde 3-phosphate to yield 1-deoxy-D-xylulose-5-phosphate (DXP).</text>
</comment>
<keyword evidence="7 10" id="KW-0784">Thiamine biosynthesis</keyword>
<proteinExistence type="inferred from homology"/>
<comment type="similarity">
    <text evidence="2 10">Belongs to the transketolase family. DXPS subfamily.</text>
</comment>
<feature type="domain" description="Transketolase-like pyrimidine-binding" evidence="11">
    <location>
        <begin position="321"/>
        <end position="484"/>
    </location>
</feature>
<feature type="binding site" evidence="10">
    <location>
        <position position="174"/>
    </location>
    <ligand>
        <name>thiamine diphosphate</name>
        <dbReference type="ChEBI" id="CHEBI:58937"/>
    </ligand>
</feature>
<keyword evidence="6 10" id="KW-0460">Magnesium</keyword>
<feature type="binding site" evidence="10">
    <location>
        <position position="291"/>
    </location>
    <ligand>
        <name>thiamine diphosphate</name>
        <dbReference type="ChEBI" id="CHEBI:58937"/>
    </ligand>
</feature>
<dbReference type="SMART" id="SM00861">
    <property type="entry name" value="Transket_pyr"/>
    <property type="match status" value="1"/>
</dbReference>
<keyword evidence="8 10" id="KW-0786">Thiamine pyrophosphate</keyword>
<dbReference type="Gene3D" id="3.40.50.970">
    <property type="match status" value="2"/>
</dbReference>
<evidence type="ECO:0000259" key="11">
    <source>
        <dbReference type="SMART" id="SM00861"/>
    </source>
</evidence>
<dbReference type="NCBIfam" id="NF003933">
    <property type="entry name" value="PRK05444.2-2"/>
    <property type="match status" value="1"/>
</dbReference>
<evidence type="ECO:0000256" key="5">
    <source>
        <dbReference type="ARBA" id="ARBA00022723"/>
    </source>
</evidence>
<dbReference type="PANTHER" id="PTHR43322">
    <property type="entry name" value="1-D-DEOXYXYLULOSE 5-PHOSPHATE SYNTHASE-RELATED"/>
    <property type="match status" value="1"/>
</dbReference>
<dbReference type="GO" id="GO:0009228">
    <property type="term" value="P:thiamine biosynthetic process"/>
    <property type="evidence" value="ECO:0007669"/>
    <property type="project" value="UniProtKB-UniRule"/>
</dbReference>
<dbReference type="GO" id="GO:0016114">
    <property type="term" value="P:terpenoid biosynthetic process"/>
    <property type="evidence" value="ECO:0007669"/>
    <property type="project" value="UniProtKB-UniRule"/>
</dbReference>
<dbReference type="InterPro" id="IPR009014">
    <property type="entry name" value="Transketo_C/PFOR_II"/>
</dbReference>
<dbReference type="Pfam" id="PF02779">
    <property type="entry name" value="Transket_pyr"/>
    <property type="match status" value="1"/>
</dbReference>
<comment type="cofactor">
    <cofactor evidence="10">
        <name>thiamine diphosphate</name>
        <dbReference type="ChEBI" id="CHEBI:58937"/>
    </cofactor>
    <text evidence="10">Binds 1 thiamine pyrophosphate per subunit.</text>
</comment>
<keyword evidence="4 10" id="KW-0808">Transferase</keyword>
<dbReference type="InterPro" id="IPR029061">
    <property type="entry name" value="THDP-binding"/>
</dbReference>
<dbReference type="InterPro" id="IPR005477">
    <property type="entry name" value="Dxylulose-5-P_synthase"/>
</dbReference>
<evidence type="ECO:0000256" key="6">
    <source>
        <dbReference type="ARBA" id="ARBA00022842"/>
    </source>
</evidence>
<dbReference type="PANTHER" id="PTHR43322:SF5">
    <property type="entry name" value="1-DEOXY-D-XYLULOSE-5-PHOSPHATE SYNTHASE, CHLOROPLASTIC"/>
    <property type="match status" value="1"/>
</dbReference>
<dbReference type="GO" id="GO:0005829">
    <property type="term" value="C:cytosol"/>
    <property type="evidence" value="ECO:0007669"/>
    <property type="project" value="TreeGrafter"/>
</dbReference>
<name>D7BNM5_ARCHD</name>
<feature type="binding site" evidence="10">
    <location>
        <begin position="113"/>
        <end position="115"/>
    </location>
    <ligand>
        <name>thiamine diphosphate</name>
        <dbReference type="ChEBI" id="CHEBI:58937"/>
    </ligand>
</feature>
<dbReference type="CDD" id="cd02007">
    <property type="entry name" value="TPP_DXS"/>
    <property type="match status" value="1"/>
</dbReference>
<evidence type="ECO:0000256" key="2">
    <source>
        <dbReference type="ARBA" id="ARBA00011081"/>
    </source>
</evidence>
<dbReference type="GO" id="GO:0019288">
    <property type="term" value="P:isopentenyl diphosphate biosynthetic process, methylerythritol 4-phosphate pathway"/>
    <property type="evidence" value="ECO:0007669"/>
    <property type="project" value="TreeGrafter"/>
</dbReference>
<feature type="binding site" evidence="10">
    <location>
        <position position="372"/>
    </location>
    <ligand>
        <name>thiamine diphosphate</name>
        <dbReference type="ChEBI" id="CHEBI:58937"/>
    </ligand>
</feature>
<dbReference type="Proteomes" id="UP000000376">
    <property type="component" value="Chromosome"/>
</dbReference>
<organism evidence="12 13">
    <name type="scientific">Arcanobacterium haemolyticum (strain ATCC 9345 / DSM 20595 / CCM 5947 / CCUG 17215 / LMG 16163 / NBRC 15585 / NCTC 8452 / 11018)</name>
    <dbReference type="NCBI Taxonomy" id="644284"/>
    <lineage>
        <taxon>Bacteria</taxon>
        <taxon>Bacillati</taxon>
        <taxon>Actinomycetota</taxon>
        <taxon>Actinomycetes</taxon>
        <taxon>Actinomycetales</taxon>
        <taxon>Actinomycetaceae</taxon>
        <taxon>Arcanobacterium</taxon>
    </lineage>
</organism>
<dbReference type="SUPFAM" id="SSF52922">
    <property type="entry name" value="TK C-terminal domain-like"/>
    <property type="match status" value="1"/>
</dbReference>
<dbReference type="GO" id="GO:0008661">
    <property type="term" value="F:1-deoxy-D-xylulose-5-phosphate synthase activity"/>
    <property type="evidence" value="ECO:0007669"/>
    <property type="project" value="UniProtKB-UniRule"/>
</dbReference>
<feature type="binding site" evidence="10">
    <location>
        <position position="174"/>
    </location>
    <ligand>
        <name>Mg(2+)</name>
        <dbReference type="ChEBI" id="CHEBI:18420"/>
    </ligand>
</feature>
<dbReference type="EMBL" id="CP002045">
    <property type="protein sequence ID" value="ADH92524.1"/>
    <property type="molecule type" value="Genomic_DNA"/>
</dbReference>
<dbReference type="UniPathway" id="UPA00064">
    <property type="reaction ID" value="UER00091"/>
</dbReference>
<feature type="binding site" evidence="10">
    <location>
        <begin position="145"/>
        <end position="146"/>
    </location>
    <ligand>
        <name>thiamine diphosphate</name>
        <dbReference type="ChEBI" id="CHEBI:58937"/>
    </ligand>
</feature>
<dbReference type="eggNOG" id="COG1154">
    <property type="taxonomic scope" value="Bacteria"/>
</dbReference>
<dbReference type="GO" id="GO:0000287">
    <property type="term" value="F:magnesium ion binding"/>
    <property type="evidence" value="ECO:0007669"/>
    <property type="project" value="UniProtKB-UniRule"/>
</dbReference>
<dbReference type="EC" id="2.2.1.7" evidence="10"/>
<dbReference type="AlphaFoldDB" id="D7BNM5"/>
<dbReference type="PROSITE" id="PS00801">
    <property type="entry name" value="TRANSKETOLASE_1"/>
    <property type="match status" value="1"/>
</dbReference>
<evidence type="ECO:0000256" key="1">
    <source>
        <dbReference type="ARBA" id="ARBA00004980"/>
    </source>
</evidence>
<sequence length="622" mass="66765">MGILSSINGPDDVKGLTPTQLPALAAEVRSFLVDNVSRTGGHLGPNLGVVELTIALHRVFDSPNDALVFDTGHQSYVHKLLTGRHGFDNLRHEGGLSGYPSRAESDHDVVENSHASTALSWADGIARGFQLSGRNNHAVAIIGDGAMTGGMAWEALNNIAEDPDRPVVIVLNDNGRSYAPTVGGIVRRIDAVRKMDAVRVNRSYERALDWGKRTLQNSGIAGQLTYDALHGLKRGMKDVFVDAGIFDSLSIKYLGPVDGHDISQLEEAFTMARNYGGPAVVHCITEKGRGYKPAEEHEADRFHAVGVIHPETGLPVEPSRFGWTSVFAEEIVDIARENTDIVGITAAMLLPVGLGLFKNEFPERVIDVGIAEQQAMTMAAGLSRAGKHPVIALYATFMNRAYDQLLMDVALHGEAVTICLDRSGVTGDDGASHNGMWDMVIAGMVPGISVAVPRDETRLRELLREATAKESPTIVRYPKGSVPDDLPTVRQIGGLDVVYETPGESPVVLVGYGPLAYTMVAAARELSDLPVIVVDPRWAIPTSESLIDLCRDARCVVTLEDGLVDGGVGVALQKALNDQLIDVPVKSLGIGKEFLHHASRQAVLGYQGMQASDVVSAVRARI</sequence>
<dbReference type="Pfam" id="PF13292">
    <property type="entry name" value="DXP_synthase_N"/>
    <property type="match status" value="1"/>
</dbReference>
<reference evidence="12 13" key="1">
    <citation type="journal article" date="2010" name="Stand. Genomic Sci.">
        <title>Complete genome sequence of Arcanobacterium haemolyticum type strain (11018).</title>
        <authorList>
            <person name="Yasawong M."/>
            <person name="Teshima H."/>
            <person name="Lapidus A."/>
            <person name="Nolan M."/>
            <person name="Lucas S."/>
            <person name="Glavina Del Rio T."/>
            <person name="Tice H."/>
            <person name="Cheng J."/>
            <person name="Bruce D."/>
            <person name="Detter C."/>
            <person name="Tapia R."/>
            <person name="Han C."/>
            <person name="Goodwin L."/>
            <person name="Pitluck S."/>
            <person name="Liolios K."/>
            <person name="Ivanova N."/>
            <person name="Mavromatis K."/>
            <person name="Mikhailova N."/>
            <person name="Pati A."/>
            <person name="Chen A."/>
            <person name="Palaniappan K."/>
            <person name="Land M."/>
            <person name="Hauser L."/>
            <person name="Chang Y."/>
            <person name="Jeffries C."/>
            <person name="Rohde M."/>
            <person name="Sikorski J."/>
            <person name="Pukall R."/>
            <person name="Goker M."/>
            <person name="Woyke T."/>
            <person name="Bristow J."/>
            <person name="Eisen J."/>
            <person name="Markowitz V."/>
            <person name="Hugenholtz P."/>
            <person name="Kyrpides N."/>
            <person name="Klenk H."/>
        </authorList>
    </citation>
    <scope>NUCLEOTIDE SEQUENCE [LARGE SCALE GENOMIC DNA]</scope>
    <source>
        <strain evidence="13">ATCC 9345 / DSM 20595 / CCUG 17215 / LMG 16163 / NBRC 15585 / NCTC 8452 / 11018</strain>
    </source>
</reference>
<evidence type="ECO:0000313" key="13">
    <source>
        <dbReference type="Proteomes" id="UP000000376"/>
    </source>
</evidence>